<feature type="region of interest" description="Disordered" evidence="1">
    <location>
        <begin position="1"/>
        <end position="22"/>
    </location>
</feature>
<evidence type="ECO:0000313" key="3">
    <source>
        <dbReference type="Proteomes" id="UP001054902"/>
    </source>
</evidence>
<evidence type="ECO:0000313" key="2">
    <source>
        <dbReference type="EMBL" id="GFH44168.1"/>
    </source>
</evidence>
<accession>A0AAD3CE35</accession>
<comment type="caution">
    <text evidence="2">The sequence shown here is derived from an EMBL/GenBank/DDBJ whole genome shotgun (WGS) entry which is preliminary data.</text>
</comment>
<dbReference type="Proteomes" id="UP001054902">
    <property type="component" value="Unassembled WGS sequence"/>
</dbReference>
<keyword evidence="3" id="KW-1185">Reference proteome</keyword>
<reference evidence="2 3" key="1">
    <citation type="journal article" date="2021" name="Sci. Rep.">
        <title>The genome of the diatom Chaetoceros tenuissimus carries an ancient integrated fragment of an extant virus.</title>
        <authorList>
            <person name="Hongo Y."/>
            <person name="Kimura K."/>
            <person name="Takaki Y."/>
            <person name="Yoshida Y."/>
            <person name="Baba S."/>
            <person name="Kobayashi G."/>
            <person name="Nagasaki K."/>
            <person name="Hano T."/>
            <person name="Tomaru Y."/>
        </authorList>
    </citation>
    <scope>NUCLEOTIDE SEQUENCE [LARGE SCALE GENOMIC DNA]</scope>
    <source>
        <strain evidence="2 3">NIES-3715</strain>
    </source>
</reference>
<protein>
    <submittedName>
        <fullName evidence="2">Uncharacterized protein</fullName>
    </submittedName>
</protein>
<evidence type="ECO:0000256" key="1">
    <source>
        <dbReference type="SAM" id="MobiDB-lite"/>
    </source>
</evidence>
<name>A0AAD3CE35_9STRA</name>
<feature type="compositionally biased region" description="Polar residues" evidence="1">
    <location>
        <begin position="10"/>
        <end position="20"/>
    </location>
</feature>
<dbReference type="EMBL" id="BLLK01000019">
    <property type="protein sequence ID" value="GFH44168.1"/>
    <property type="molecule type" value="Genomic_DNA"/>
</dbReference>
<organism evidence="2 3">
    <name type="scientific">Chaetoceros tenuissimus</name>
    <dbReference type="NCBI Taxonomy" id="426638"/>
    <lineage>
        <taxon>Eukaryota</taxon>
        <taxon>Sar</taxon>
        <taxon>Stramenopiles</taxon>
        <taxon>Ochrophyta</taxon>
        <taxon>Bacillariophyta</taxon>
        <taxon>Coscinodiscophyceae</taxon>
        <taxon>Chaetocerotophycidae</taxon>
        <taxon>Chaetocerotales</taxon>
        <taxon>Chaetocerotaceae</taxon>
        <taxon>Chaetoceros</taxon>
    </lineage>
</organism>
<feature type="compositionally biased region" description="Low complexity" evidence="1">
    <location>
        <begin position="245"/>
        <end position="263"/>
    </location>
</feature>
<proteinExistence type="predicted"/>
<dbReference type="AlphaFoldDB" id="A0AAD3CE35"/>
<sequence length="811" mass="88519">MMIPLRGRNQENSDGSTSSRAGGINSKVKRVKIVVLLGCAVLAFNNSLNKITQRQMKCEVNKLQGRNLSIETEGTSKNVSFKDFLLRLLETVDDPCYTDYPQAAPDEVTFTSDSAEANKEPDYTITDLDPVPPVGVDGNYEVVPPDEGLDEASTTMVETQKELLDTFPPETYDEDRALLSETTDDAGTVAYCVALTGCAEWYDPASNNLLPPDQGTSSTTTSITDEGTVPSEQTTDTTITPSEQSTDAATTATTTSTATATTTPDQGAEVYEDAAILKTNICENNEVAFSRALKKNENRMDTERKLATDLGYQMHALIHPMGNTCPIEGTSGDMYDRTQLFQSQEYNVELLGHPIVDTMLYDTQPYIVANIESDVGIRDSMKLNIWKMITHPVAILMAFDTIQLNPITDEIDTLLADPTLKGYYISTPPDASTGGQGVDTSFLIVKPSVEEFNTIISGYVNTPFDPVTGWNGQGYHNFNGGMGISGYLAYYFANNAGYQELDRCRYGFNADDACVADIGDDFSAVTNAISYENVCGDPKKCPYDDPSLPPAQLESCHELHKKFYTHRYQFEEKYFNKKHKQKRIGLFKRDTFLGYCREPGTTGQLPITGDVFAQPTWQTICPPEPCPEGTLMKSDCSCTAPENPCDACPEGTYCQTSPALMCIDSKCGFCDSSAIECCEFNGINNSRSGPGNNQECSMQNNFFPAFGGSGNICGGIEIKRTAVPNGCGCKPQKGSPCTYNHDWASGDKKCFICNAADLAAGKCDTCKDCMSDCSAGACMNTSLTVDDFVNCMEGINDTECRSNCHFNCMKQ</sequence>
<gene>
    <name evidence="2" type="ORF">CTEN210_00642</name>
</gene>
<feature type="compositionally biased region" description="Polar residues" evidence="1">
    <location>
        <begin position="207"/>
        <end position="244"/>
    </location>
</feature>
<feature type="region of interest" description="Disordered" evidence="1">
    <location>
        <begin position="207"/>
        <end position="266"/>
    </location>
</feature>